<gene>
    <name evidence="12" type="primary">priA</name>
    <name evidence="14" type="ORF">H2509_07450</name>
</gene>
<dbReference type="GO" id="GO:0006270">
    <property type="term" value="P:DNA replication initiation"/>
    <property type="evidence" value="ECO:0007669"/>
    <property type="project" value="TreeGrafter"/>
</dbReference>
<comment type="caution">
    <text evidence="14">The sequence shown here is derived from an EMBL/GenBank/DDBJ whole genome shotgun (WGS) entry which is preliminary data.</text>
</comment>
<comment type="catalytic activity">
    <reaction evidence="11 12">
        <text>ATP + H2O = ADP + phosphate + H(+)</text>
        <dbReference type="Rhea" id="RHEA:13065"/>
        <dbReference type="ChEBI" id="CHEBI:15377"/>
        <dbReference type="ChEBI" id="CHEBI:15378"/>
        <dbReference type="ChEBI" id="CHEBI:30616"/>
        <dbReference type="ChEBI" id="CHEBI:43474"/>
        <dbReference type="ChEBI" id="CHEBI:456216"/>
        <dbReference type="EC" id="5.6.2.4"/>
    </reaction>
</comment>
<protein>
    <recommendedName>
        <fullName evidence="12">Replication restart protein PriA</fullName>
    </recommendedName>
    <alternativeName>
        <fullName evidence="12">ATP-dependent DNA helicase PriA</fullName>
        <ecNumber evidence="12">5.6.2.4</ecNumber>
    </alternativeName>
    <alternativeName>
        <fullName evidence="12">DNA 3'-5' helicase PriA</fullName>
    </alternativeName>
</protein>
<dbReference type="SMART" id="SM00490">
    <property type="entry name" value="HELICc"/>
    <property type="match status" value="1"/>
</dbReference>
<comment type="cofactor">
    <cofactor evidence="12">
        <name>Zn(2+)</name>
        <dbReference type="ChEBI" id="CHEBI:29105"/>
    </cofactor>
    <text evidence="12">Binds 2 zinc ions per subunit.</text>
</comment>
<dbReference type="GO" id="GO:0006269">
    <property type="term" value="P:DNA replication, synthesis of primer"/>
    <property type="evidence" value="ECO:0007669"/>
    <property type="project" value="UniProtKB-KW"/>
</dbReference>
<dbReference type="InterPro" id="IPR005259">
    <property type="entry name" value="PriA"/>
</dbReference>
<dbReference type="Gene3D" id="3.40.50.300">
    <property type="entry name" value="P-loop containing nucleotide triphosphate hydrolases"/>
    <property type="match status" value="2"/>
</dbReference>
<dbReference type="GO" id="GO:1990077">
    <property type="term" value="C:primosome complex"/>
    <property type="evidence" value="ECO:0007669"/>
    <property type="project" value="UniProtKB-UniRule"/>
</dbReference>
<feature type="binding site" evidence="12">
    <location>
        <position position="470"/>
    </location>
    <ligand>
        <name>Zn(2+)</name>
        <dbReference type="ChEBI" id="CHEBI:29105"/>
        <label>1</label>
    </ligand>
</feature>
<keyword evidence="4 12" id="KW-0547">Nucleotide-binding</keyword>
<evidence type="ECO:0000256" key="3">
    <source>
        <dbReference type="ARBA" id="ARBA00022723"/>
    </source>
</evidence>
<accession>A0A839ACX4</accession>
<evidence type="ECO:0000256" key="12">
    <source>
        <dbReference type="HAMAP-Rule" id="MF_00983"/>
    </source>
</evidence>
<dbReference type="HAMAP" id="MF_00983">
    <property type="entry name" value="PriA"/>
    <property type="match status" value="1"/>
</dbReference>
<dbReference type="FunFam" id="3.40.50.300:FF:000489">
    <property type="entry name" value="Primosome assembly protein PriA"/>
    <property type="match status" value="1"/>
</dbReference>
<keyword evidence="3 12" id="KW-0479">Metal-binding</keyword>
<feature type="binding site" evidence="12">
    <location>
        <position position="494"/>
    </location>
    <ligand>
        <name>Zn(2+)</name>
        <dbReference type="ChEBI" id="CHEBI:29105"/>
        <label>2</label>
    </ligand>
</feature>
<dbReference type="GO" id="GO:0043138">
    <property type="term" value="F:3'-5' DNA helicase activity"/>
    <property type="evidence" value="ECO:0007669"/>
    <property type="project" value="UniProtKB-EC"/>
</dbReference>
<evidence type="ECO:0000256" key="4">
    <source>
        <dbReference type="ARBA" id="ARBA00022741"/>
    </source>
</evidence>
<dbReference type="InterPro" id="IPR042115">
    <property type="entry name" value="PriA_3primeBD_sf"/>
</dbReference>
<dbReference type="Pfam" id="PF18319">
    <property type="entry name" value="Zn_ribbon_PriA"/>
    <property type="match status" value="1"/>
</dbReference>
<dbReference type="InterPro" id="IPR040498">
    <property type="entry name" value="PriA_CRR"/>
</dbReference>
<dbReference type="Pfam" id="PF17764">
    <property type="entry name" value="PriA_3primeBD"/>
    <property type="match status" value="1"/>
</dbReference>
<dbReference type="NCBIfam" id="NF004071">
    <property type="entry name" value="PRK05580.2-3"/>
    <property type="match status" value="1"/>
</dbReference>
<organism evidence="14 15">
    <name type="scientific">Stappia albiluteola</name>
    <dbReference type="NCBI Taxonomy" id="2758565"/>
    <lineage>
        <taxon>Bacteria</taxon>
        <taxon>Pseudomonadati</taxon>
        <taxon>Pseudomonadota</taxon>
        <taxon>Alphaproteobacteria</taxon>
        <taxon>Hyphomicrobiales</taxon>
        <taxon>Stappiaceae</taxon>
        <taxon>Stappia</taxon>
    </lineage>
</organism>
<dbReference type="PANTHER" id="PTHR30580:SF0">
    <property type="entry name" value="PRIMOSOMAL PROTEIN N"/>
    <property type="match status" value="1"/>
</dbReference>
<evidence type="ECO:0000256" key="1">
    <source>
        <dbReference type="ARBA" id="ARBA00022515"/>
    </source>
</evidence>
<dbReference type="EC" id="5.6.2.4" evidence="12"/>
<evidence type="ECO:0000256" key="6">
    <source>
        <dbReference type="ARBA" id="ARBA00022806"/>
    </source>
</evidence>
<keyword evidence="2 12" id="KW-0235">DNA replication</keyword>
<dbReference type="CDD" id="cd17929">
    <property type="entry name" value="DEXHc_priA"/>
    <property type="match status" value="1"/>
</dbReference>
<dbReference type="SMART" id="SM00487">
    <property type="entry name" value="DEXDc"/>
    <property type="match status" value="1"/>
</dbReference>
<dbReference type="InterPro" id="IPR041222">
    <property type="entry name" value="PriA_3primeBD"/>
</dbReference>
<evidence type="ECO:0000256" key="10">
    <source>
        <dbReference type="ARBA" id="ARBA00023235"/>
    </source>
</evidence>
<dbReference type="PROSITE" id="PS51192">
    <property type="entry name" value="HELICASE_ATP_BIND_1"/>
    <property type="match status" value="1"/>
</dbReference>
<comment type="function">
    <text evidence="12">Initiates the restart of stalled replication forks, which reloads the replicative helicase on sites other than the origin of replication. Recognizes and binds to abandoned replication forks and remodels them to uncover a helicase loading site. Promotes assembly of the primosome at these replication forks.</text>
</comment>
<dbReference type="GO" id="GO:0005524">
    <property type="term" value="F:ATP binding"/>
    <property type="evidence" value="ECO:0007669"/>
    <property type="project" value="UniProtKB-UniRule"/>
</dbReference>
<dbReference type="SUPFAM" id="SSF52540">
    <property type="entry name" value="P-loop containing nucleoside triphosphate hydrolases"/>
    <property type="match status" value="2"/>
</dbReference>
<keyword evidence="6 12" id="KW-0347">Helicase</keyword>
<dbReference type="GO" id="GO:0006302">
    <property type="term" value="P:double-strand break repair"/>
    <property type="evidence" value="ECO:0007669"/>
    <property type="project" value="InterPro"/>
</dbReference>
<evidence type="ECO:0000313" key="15">
    <source>
        <dbReference type="Proteomes" id="UP000541109"/>
    </source>
</evidence>
<keyword evidence="9 12" id="KW-0238">DNA-binding</keyword>
<evidence type="ECO:0000256" key="2">
    <source>
        <dbReference type="ARBA" id="ARBA00022705"/>
    </source>
</evidence>
<dbReference type="Gene3D" id="3.40.1440.60">
    <property type="entry name" value="PriA, 3(prime) DNA-binding domain"/>
    <property type="match status" value="1"/>
</dbReference>
<keyword evidence="1 12" id="KW-0639">Primosome</keyword>
<comment type="similarity">
    <text evidence="12">Belongs to the helicase family. PriA subfamily.</text>
</comment>
<feature type="domain" description="Helicase ATP-binding" evidence="13">
    <location>
        <begin position="240"/>
        <end position="406"/>
    </location>
</feature>
<dbReference type="InterPro" id="IPR014001">
    <property type="entry name" value="Helicase_ATP-bd"/>
</dbReference>
<dbReference type="GO" id="GO:0008270">
    <property type="term" value="F:zinc ion binding"/>
    <property type="evidence" value="ECO:0007669"/>
    <property type="project" value="UniProtKB-UniRule"/>
</dbReference>
<keyword evidence="10 12" id="KW-0413">Isomerase</keyword>
<dbReference type="EMBL" id="JACFXV010000044">
    <property type="protein sequence ID" value="MBA5776965.1"/>
    <property type="molecule type" value="Genomic_DNA"/>
</dbReference>
<keyword evidence="5 12" id="KW-0378">Hydrolase</keyword>
<evidence type="ECO:0000256" key="7">
    <source>
        <dbReference type="ARBA" id="ARBA00022833"/>
    </source>
</evidence>
<dbReference type="GO" id="GO:0003677">
    <property type="term" value="F:DNA binding"/>
    <property type="evidence" value="ECO:0007669"/>
    <property type="project" value="UniProtKB-UniRule"/>
</dbReference>
<sequence>MPQRDSPDSGVGGPARGSRFPGVRLVLFDEGTELENEAAVAAVLVPVAVAGAYSYRVPPGMKVRPGSVVRVPLGPREVIGAVWEIETSPRVSRRKLRDILHLYDDVPPLSDDLRRFVDWVAGWTLAAPGMVVRMVLRSEEALKPEPPVSGVRRVEGAQPERMTPARARVLDLMMDGLGWTKSGLAATAGVSSSVVDGLLAQGVLEPVELPATLPPPLPEIDRPAPRLNPAQEEAATQLRAAAGGGFKAFLIDGVTGSGKTEVYFEAVAETIRKGRQALILLPEIALTDQFLDRFERRFGARPAEWHSEVPPRRRARAWRGVATGDVRVVVGARSALFLPFRELGLIVVDEEHDAAYKQDDRVPYSARDMAVVRGHITGFPVVLASATPSVESQVNARQGRYVRLELPERASGAELPEITPIDMRNNGPERGRWLAPALVGEMKAAVEDGAQALLFLNRRGYAPLTLCRTCGYRFQCPNCSTWLVEHRFRGQLQCHHCGHSQPIPHACPSCNATDTLVACGPGVERIAEEVADLLPDARVLVLSSDLPGGQERLKREMKVIEEGGADIVIGTQLVAKGHNFPLMRVVGVVDADLGLAHGDPRAAERTFQLMAQVTGRAGRITGKGKGFLQTYSPDHPVIRALLTGDREAFYDSEIEARRSSRLPPFGRLAALVVSAPDRSEAQAYARALARAAPRAGEVTLLGPAEAALALVRGRHRFRLLVMAPRAFDLQAYLRHWLKAAPAAKGGVRLQVDVDPQSFL</sequence>
<dbReference type="InterPro" id="IPR041236">
    <property type="entry name" value="PriA_C"/>
</dbReference>
<comment type="subunit">
    <text evidence="12">Component of the replication restart primosome.</text>
</comment>
<dbReference type="Pfam" id="PF00270">
    <property type="entry name" value="DEAD"/>
    <property type="match status" value="1"/>
</dbReference>
<dbReference type="NCBIfam" id="TIGR00595">
    <property type="entry name" value="priA"/>
    <property type="match status" value="1"/>
</dbReference>
<keyword evidence="8 12" id="KW-0067">ATP-binding</keyword>
<evidence type="ECO:0000256" key="8">
    <source>
        <dbReference type="ARBA" id="ARBA00022840"/>
    </source>
</evidence>
<reference evidence="14 15" key="1">
    <citation type="submission" date="2020-07" db="EMBL/GenBank/DDBJ databases">
        <title>Stappia sp., F7233, whole genome shotgun sequencing project.</title>
        <authorList>
            <person name="Jiang S."/>
            <person name="Liu Z.W."/>
            <person name="Du Z.J."/>
        </authorList>
    </citation>
    <scope>NUCLEOTIDE SEQUENCE [LARGE SCALE GENOMIC DNA]</scope>
    <source>
        <strain evidence="14 15">F7233</strain>
    </source>
</reference>
<feature type="binding site" evidence="12">
    <location>
        <position position="510"/>
    </location>
    <ligand>
        <name>Zn(2+)</name>
        <dbReference type="ChEBI" id="CHEBI:29105"/>
        <label>1</label>
    </ligand>
</feature>
<dbReference type="GO" id="GO:0006310">
    <property type="term" value="P:DNA recombination"/>
    <property type="evidence" value="ECO:0007669"/>
    <property type="project" value="InterPro"/>
</dbReference>
<evidence type="ECO:0000256" key="5">
    <source>
        <dbReference type="ARBA" id="ARBA00022801"/>
    </source>
</evidence>
<evidence type="ECO:0000259" key="13">
    <source>
        <dbReference type="PROSITE" id="PS51192"/>
    </source>
</evidence>
<feature type="binding site" evidence="12">
    <location>
        <position position="497"/>
    </location>
    <ligand>
        <name>Zn(2+)</name>
        <dbReference type="ChEBI" id="CHEBI:29105"/>
        <label>2</label>
    </ligand>
</feature>
<dbReference type="InterPro" id="IPR001650">
    <property type="entry name" value="Helicase_C-like"/>
</dbReference>
<dbReference type="InterPro" id="IPR027417">
    <property type="entry name" value="P-loop_NTPase"/>
</dbReference>
<evidence type="ECO:0000313" key="14">
    <source>
        <dbReference type="EMBL" id="MBA5776965.1"/>
    </source>
</evidence>
<dbReference type="PANTHER" id="PTHR30580">
    <property type="entry name" value="PRIMOSOMAL PROTEIN N"/>
    <property type="match status" value="1"/>
</dbReference>
<feature type="binding site" evidence="12">
    <location>
        <position position="507"/>
    </location>
    <ligand>
        <name>Zn(2+)</name>
        <dbReference type="ChEBI" id="CHEBI:29105"/>
        <label>1</label>
    </ligand>
</feature>
<evidence type="ECO:0000256" key="9">
    <source>
        <dbReference type="ARBA" id="ARBA00023125"/>
    </source>
</evidence>
<dbReference type="InterPro" id="IPR011545">
    <property type="entry name" value="DEAD/DEAH_box_helicase_dom"/>
</dbReference>
<dbReference type="NCBIfam" id="NF004070">
    <property type="entry name" value="PRK05580.2-2"/>
    <property type="match status" value="1"/>
</dbReference>
<dbReference type="Proteomes" id="UP000541109">
    <property type="component" value="Unassembled WGS sequence"/>
</dbReference>
<dbReference type="AlphaFoldDB" id="A0A839ACX4"/>
<keyword evidence="7 12" id="KW-0862">Zinc</keyword>
<dbReference type="GO" id="GO:0016787">
    <property type="term" value="F:hydrolase activity"/>
    <property type="evidence" value="ECO:0007669"/>
    <property type="project" value="UniProtKB-KW"/>
</dbReference>
<comment type="catalytic activity">
    <reaction evidence="12">
        <text>Couples ATP hydrolysis with the unwinding of duplex DNA by translocating in the 3'-5' direction.</text>
        <dbReference type="EC" id="5.6.2.4"/>
    </reaction>
</comment>
<feature type="binding site" evidence="12">
    <location>
        <position position="479"/>
    </location>
    <ligand>
        <name>Zn(2+)</name>
        <dbReference type="ChEBI" id="CHEBI:29105"/>
        <label>2</label>
    </ligand>
</feature>
<dbReference type="Pfam" id="PF18074">
    <property type="entry name" value="PriA_C"/>
    <property type="match status" value="1"/>
</dbReference>
<name>A0A839ACX4_9HYPH</name>
<feature type="binding site" evidence="12">
    <location>
        <position position="476"/>
    </location>
    <ligand>
        <name>Zn(2+)</name>
        <dbReference type="ChEBI" id="CHEBI:29105"/>
        <label>2</label>
    </ligand>
</feature>
<keyword evidence="15" id="KW-1185">Reference proteome</keyword>
<evidence type="ECO:0000256" key="11">
    <source>
        <dbReference type="ARBA" id="ARBA00048988"/>
    </source>
</evidence>
<proteinExistence type="inferred from homology"/>
<feature type="binding site" evidence="12">
    <location>
        <position position="467"/>
    </location>
    <ligand>
        <name>Zn(2+)</name>
        <dbReference type="ChEBI" id="CHEBI:29105"/>
        <label>1</label>
    </ligand>
</feature>